<dbReference type="InterPro" id="IPR036291">
    <property type="entry name" value="NAD(P)-bd_dom_sf"/>
</dbReference>
<dbReference type="AlphaFoldDB" id="A0A261G440"/>
<comment type="caution">
    <text evidence="4">The sequence shown here is derived from an EMBL/GenBank/DDBJ whole genome shotgun (WGS) entry which is preliminary data.</text>
</comment>
<organism evidence="4 5">
    <name type="scientific">Bifidobacterium hapali</name>
    <dbReference type="NCBI Taxonomy" id="1630172"/>
    <lineage>
        <taxon>Bacteria</taxon>
        <taxon>Bacillati</taxon>
        <taxon>Actinomycetota</taxon>
        <taxon>Actinomycetes</taxon>
        <taxon>Bifidobacteriales</taxon>
        <taxon>Bifidobacteriaceae</taxon>
        <taxon>Bifidobacterium</taxon>
    </lineage>
</organism>
<evidence type="ECO:0000256" key="1">
    <source>
        <dbReference type="ARBA" id="ARBA00007964"/>
    </source>
</evidence>
<reference evidence="4 5" key="1">
    <citation type="journal article" date="2017" name="BMC Genomics">
        <title>Comparative genomic and phylogenomic analyses of the Bifidobacteriaceae family.</title>
        <authorList>
            <person name="Lugli G.A."/>
            <person name="Milani C."/>
            <person name="Turroni F."/>
            <person name="Duranti S."/>
            <person name="Mancabelli L."/>
            <person name="Mangifesta M."/>
            <person name="Ferrario C."/>
            <person name="Modesto M."/>
            <person name="Mattarelli P."/>
            <person name="Jiri K."/>
            <person name="van Sinderen D."/>
            <person name="Ventura M."/>
        </authorList>
    </citation>
    <scope>NUCLEOTIDE SEQUENCE [LARGE SCALE GENOMIC DNA]</scope>
    <source>
        <strain evidence="4 5">DSM 100202</strain>
    </source>
</reference>
<feature type="domain" description="Prephenate/arogenate dehydrogenase" evidence="3">
    <location>
        <begin position="16"/>
        <end position="301"/>
    </location>
</feature>
<dbReference type="InterPro" id="IPR046826">
    <property type="entry name" value="PDH_N"/>
</dbReference>
<dbReference type="SUPFAM" id="SSF48179">
    <property type="entry name" value="6-phosphogluconate dehydrogenase C-terminal domain-like"/>
    <property type="match status" value="1"/>
</dbReference>
<keyword evidence="2" id="KW-0560">Oxidoreductase</keyword>
<dbReference type="EMBL" id="MWWY01000006">
    <property type="protein sequence ID" value="OZG66187.1"/>
    <property type="molecule type" value="Genomic_DNA"/>
</dbReference>
<proteinExistence type="inferred from homology"/>
<evidence type="ECO:0000313" key="5">
    <source>
        <dbReference type="Proteomes" id="UP000216074"/>
    </source>
</evidence>
<sequence length="346" mass="37270">MVAGNGDIRVPEMADMTVGIIGLGLIGGSLARRLARRGVNVIAWNHRDHPYVQAEADGIHCMRTLADLAAAKPAVIVLCNPLKAMPAVLAELKPVLDPTATTLTDVGSVKGMVRDQVEAAGLGECYVGAHPMAGNELSGWQAADPALYDDALWAVTVCDDTSYARFHMVSQMILDGIGNRVIVLNDTVHDQAAALISHMPHVVATALINQLTDDPNRNIAAALAAGSWRDMTRVALTDPDRTRAMVDEDAVNVESLLRSMAARLTAVADALHDGDNDELTRFFADGQPFRNYKMAQQSGTIDYAERDVAFDPAYWQTELLSSARRGEHIIGFAGDHIVRVQVRSAV</sequence>
<dbReference type="GO" id="GO:0004665">
    <property type="term" value="F:prephenate dehydrogenase (NADP+) activity"/>
    <property type="evidence" value="ECO:0007669"/>
    <property type="project" value="InterPro"/>
</dbReference>
<protein>
    <submittedName>
        <fullName evidence="4">Prephenate dehydrogenase</fullName>
    </submittedName>
</protein>
<dbReference type="GO" id="GO:0008977">
    <property type="term" value="F:prephenate dehydrogenase (NAD+) activity"/>
    <property type="evidence" value="ECO:0007669"/>
    <property type="project" value="InterPro"/>
</dbReference>
<dbReference type="Proteomes" id="UP000216074">
    <property type="component" value="Unassembled WGS sequence"/>
</dbReference>
<evidence type="ECO:0000313" key="4">
    <source>
        <dbReference type="EMBL" id="OZG66187.1"/>
    </source>
</evidence>
<dbReference type="GO" id="GO:0070403">
    <property type="term" value="F:NAD+ binding"/>
    <property type="evidence" value="ECO:0007669"/>
    <property type="project" value="InterPro"/>
</dbReference>
<dbReference type="PANTHER" id="PTHR21363:SF0">
    <property type="entry name" value="PREPHENATE DEHYDROGENASE [NADP(+)]"/>
    <property type="match status" value="1"/>
</dbReference>
<dbReference type="Pfam" id="PF02153">
    <property type="entry name" value="PDH_N"/>
    <property type="match status" value="1"/>
</dbReference>
<evidence type="ECO:0000259" key="3">
    <source>
        <dbReference type="PROSITE" id="PS51176"/>
    </source>
</evidence>
<dbReference type="InterPro" id="IPR008927">
    <property type="entry name" value="6-PGluconate_DH-like_C_sf"/>
</dbReference>
<keyword evidence="5" id="KW-1185">Reference proteome</keyword>
<dbReference type="Gene3D" id="1.10.3660.10">
    <property type="entry name" value="6-phosphogluconate dehydrogenase C-terminal like domain"/>
    <property type="match status" value="1"/>
</dbReference>
<dbReference type="InterPro" id="IPR003099">
    <property type="entry name" value="Prephen_DH"/>
</dbReference>
<dbReference type="Pfam" id="PF20463">
    <property type="entry name" value="PDH_C"/>
    <property type="match status" value="1"/>
</dbReference>
<dbReference type="Gene3D" id="3.40.50.720">
    <property type="entry name" value="NAD(P)-binding Rossmann-like Domain"/>
    <property type="match status" value="1"/>
</dbReference>
<dbReference type="InterPro" id="IPR046825">
    <property type="entry name" value="PDH_C"/>
</dbReference>
<dbReference type="PROSITE" id="PS51176">
    <property type="entry name" value="PDH_ADH"/>
    <property type="match status" value="1"/>
</dbReference>
<evidence type="ECO:0000256" key="2">
    <source>
        <dbReference type="ARBA" id="ARBA00023002"/>
    </source>
</evidence>
<gene>
    <name evidence="4" type="ORF">BHAP_0355</name>
</gene>
<dbReference type="SUPFAM" id="SSF51735">
    <property type="entry name" value="NAD(P)-binding Rossmann-fold domains"/>
    <property type="match status" value="1"/>
</dbReference>
<name>A0A261G440_9BIFI</name>
<dbReference type="PANTHER" id="PTHR21363">
    <property type="entry name" value="PREPHENATE DEHYDROGENASE"/>
    <property type="match status" value="1"/>
</dbReference>
<dbReference type="GO" id="GO:0006571">
    <property type="term" value="P:tyrosine biosynthetic process"/>
    <property type="evidence" value="ECO:0007669"/>
    <property type="project" value="InterPro"/>
</dbReference>
<dbReference type="InterPro" id="IPR050812">
    <property type="entry name" value="Preph/Arog_dehydrog"/>
</dbReference>
<accession>A0A261G440</accession>
<comment type="similarity">
    <text evidence="1">Belongs to the prephenate/arogenate dehydrogenase family.</text>
</comment>
<dbReference type="RefSeq" id="WP_275542092.1">
    <property type="nucleotide sequence ID" value="NZ_MWWY01000006.1"/>
</dbReference>